<protein>
    <submittedName>
        <fullName evidence="1">Uncharacterized protein</fullName>
    </submittedName>
</protein>
<organism evidence="1 2">
    <name type="scientific">Albugo candida</name>
    <dbReference type="NCBI Taxonomy" id="65357"/>
    <lineage>
        <taxon>Eukaryota</taxon>
        <taxon>Sar</taxon>
        <taxon>Stramenopiles</taxon>
        <taxon>Oomycota</taxon>
        <taxon>Peronosporomycetes</taxon>
        <taxon>Albuginales</taxon>
        <taxon>Albuginaceae</taxon>
        <taxon>Albugo</taxon>
    </lineage>
</organism>
<name>A0A024GL60_9STRA</name>
<dbReference type="EMBL" id="CAIX01000178">
    <property type="protein sequence ID" value="CCI47627.1"/>
    <property type="molecule type" value="Genomic_DNA"/>
</dbReference>
<comment type="caution">
    <text evidence="1">The sequence shown here is derived from an EMBL/GenBank/DDBJ whole genome shotgun (WGS) entry which is preliminary data.</text>
</comment>
<reference evidence="1 2" key="1">
    <citation type="submission" date="2012-05" db="EMBL/GenBank/DDBJ databases">
        <title>Recombination and specialization in a pathogen metapopulation.</title>
        <authorList>
            <person name="Gardiner A."/>
            <person name="Kemen E."/>
            <person name="Schultz-Larsen T."/>
            <person name="MacLean D."/>
            <person name="Van Oosterhout C."/>
            <person name="Jones J.D.G."/>
        </authorList>
    </citation>
    <scope>NUCLEOTIDE SEQUENCE [LARGE SCALE GENOMIC DNA]</scope>
    <source>
        <strain evidence="1 2">Ac Nc2</strain>
    </source>
</reference>
<proteinExistence type="predicted"/>
<gene>
    <name evidence="1" type="ORF">BN9_086340</name>
</gene>
<dbReference type="AlphaFoldDB" id="A0A024GL60"/>
<dbReference type="InParanoid" id="A0A024GL60"/>
<dbReference type="Proteomes" id="UP000053237">
    <property type="component" value="Unassembled WGS sequence"/>
</dbReference>
<evidence type="ECO:0000313" key="1">
    <source>
        <dbReference type="EMBL" id="CCI47627.1"/>
    </source>
</evidence>
<accession>A0A024GL60</accession>
<evidence type="ECO:0000313" key="2">
    <source>
        <dbReference type="Proteomes" id="UP000053237"/>
    </source>
</evidence>
<sequence>MNIVRRSFFVAHSNRLEISSSKSFVGSAARLIETIRFATAVGPKSAPNRFHSGRTFFVFVCLQNHFKFVKVLGRTSKDASMLSNGSNLYKQSLYCACIFILVP</sequence>
<keyword evidence="2" id="KW-1185">Reference proteome</keyword>